<evidence type="ECO:0000259" key="8">
    <source>
        <dbReference type="PROSITE" id="PS51007"/>
    </source>
</evidence>
<evidence type="ECO:0000313" key="10">
    <source>
        <dbReference type="Proteomes" id="UP000831327"/>
    </source>
</evidence>
<dbReference type="InterPro" id="IPR009056">
    <property type="entry name" value="Cyt_c-like_dom"/>
</dbReference>
<evidence type="ECO:0000256" key="5">
    <source>
        <dbReference type="ARBA" id="ARBA00023004"/>
    </source>
</evidence>
<accession>A0ABM7Y8N8</accession>
<evidence type="ECO:0000256" key="6">
    <source>
        <dbReference type="PROSITE-ProRule" id="PRU00433"/>
    </source>
</evidence>
<keyword evidence="1" id="KW-0813">Transport</keyword>
<evidence type="ECO:0000256" key="4">
    <source>
        <dbReference type="ARBA" id="ARBA00022982"/>
    </source>
</evidence>
<dbReference type="RefSeq" id="WP_244408530.1">
    <property type="nucleotide sequence ID" value="NZ_AP025637.1"/>
</dbReference>
<dbReference type="Pfam" id="PF00034">
    <property type="entry name" value="Cytochrom_C"/>
    <property type="match status" value="1"/>
</dbReference>
<evidence type="ECO:0000256" key="1">
    <source>
        <dbReference type="ARBA" id="ARBA00022448"/>
    </source>
</evidence>
<keyword evidence="4" id="KW-0249">Electron transport</keyword>
<evidence type="ECO:0000313" key="9">
    <source>
        <dbReference type="EMBL" id="BDG74347.1"/>
    </source>
</evidence>
<evidence type="ECO:0000256" key="3">
    <source>
        <dbReference type="ARBA" id="ARBA00022723"/>
    </source>
</evidence>
<dbReference type="PRINTS" id="PR00604">
    <property type="entry name" value="CYTCHRMECIAB"/>
</dbReference>
<dbReference type="InterPro" id="IPR002327">
    <property type="entry name" value="Cyt_c_1A/1B"/>
</dbReference>
<gene>
    <name evidence="9" type="ORF">Rmf_42760</name>
</gene>
<organism evidence="9 10">
    <name type="scientific">Roseomonas fluvialis</name>
    <dbReference type="NCBI Taxonomy" id="1750527"/>
    <lineage>
        <taxon>Bacteria</taxon>
        <taxon>Pseudomonadati</taxon>
        <taxon>Pseudomonadota</taxon>
        <taxon>Alphaproteobacteria</taxon>
        <taxon>Acetobacterales</taxon>
        <taxon>Roseomonadaceae</taxon>
        <taxon>Roseomonas</taxon>
    </lineage>
</organism>
<dbReference type="PANTHER" id="PTHR11961">
    <property type="entry name" value="CYTOCHROME C"/>
    <property type="match status" value="1"/>
</dbReference>
<sequence length="123" mass="13019">MRPFPILATLTTLLAATPASAADADHGRTLFQRQCASCHQVAQPRNGVGPYLQGVVGRPAASVGGANYSPAMRQSGITWTAEDLNEFLANPAVKVRGSRMTNRVPNATDRDDLIAFLATTQAP</sequence>
<dbReference type="Proteomes" id="UP000831327">
    <property type="component" value="Chromosome"/>
</dbReference>
<keyword evidence="7" id="KW-0732">Signal</keyword>
<name>A0ABM7Y8N8_9PROT</name>
<dbReference type="InterPro" id="IPR036909">
    <property type="entry name" value="Cyt_c-like_dom_sf"/>
</dbReference>
<keyword evidence="2 6" id="KW-0349">Heme</keyword>
<keyword evidence="10" id="KW-1185">Reference proteome</keyword>
<dbReference type="EMBL" id="AP025637">
    <property type="protein sequence ID" value="BDG74347.1"/>
    <property type="molecule type" value="Genomic_DNA"/>
</dbReference>
<evidence type="ECO:0000256" key="7">
    <source>
        <dbReference type="SAM" id="SignalP"/>
    </source>
</evidence>
<evidence type="ECO:0000256" key="2">
    <source>
        <dbReference type="ARBA" id="ARBA00022617"/>
    </source>
</evidence>
<keyword evidence="5 6" id="KW-0408">Iron</keyword>
<reference evidence="9 10" key="1">
    <citation type="journal article" date="2016" name="Microbes Environ.">
        <title>Phylogenetically diverse aerobic anoxygenic phototrophic bacteria isolated from epilithic biofilms in Tama river, Japan.</title>
        <authorList>
            <person name="Hirose S."/>
            <person name="Matsuura K."/>
            <person name="Haruta S."/>
        </authorList>
    </citation>
    <scope>NUCLEOTIDE SEQUENCE [LARGE SCALE GENOMIC DNA]</scope>
    <source>
        <strain evidence="9 10">S08</strain>
    </source>
</reference>
<keyword evidence="3 6" id="KW-0479">Metal-binding</keyword>
<dbReference type="SUPFAM" id="SSF46626">
    <property type="entry name" value="Cytochrome c"/>
    <property type="match status" value="1"/>
</dbReference>
<feature type="signal peptide" evidence="7">
    <location>
        <begin position="1"/>
        <end position="21"/>
    </location>
</feature>
<protein>
    <submittedName>
        <fullName evidence="9">Cytochrome c</fullName>
    </submittedName>
</protein>
<dbReference type="PROSITE" id="PS51007">
    <property type="entry name" value="CYTC"/>
    <property type="match status" value="1"/>
</dbReference>
<feature type="chain" id="PRO_5046772721" evidence="7">
    <location>
        <begin position="22"/>
        <end position="123"/>
    </location>
</feature>
<feature type="domain" description="Cytochrome c" evidence="8">
    <location>
        <begin position="22"/>
        <end position="121"/>
    </location>
</feature>
<proteinExistence type="predicted"/>
<dbReference type="Gene3D" id="1.10.760.10">
    <property type="entry name" value="Cytochrome c-like domain"/>
    <property type="match status" value="1"/>
</dbReference>